<dbReference type="GO" id="GO:0004519">
    <property type="term" value="F:endonuclease activity"/>
    <property type="evidence" value="ECO:0007669"/>
    <property type="project" value="UniProtKB-KW"/>
</dbReference>
<dbReference type="Proteomes" id="UP000010474">
    <property type="component" value="Chromosome"/>
</dbReference>
<organism evidence="1 2">
    <name type="scientific">Anabaena cylindrica (strain ATCC 27899 / PCC 7122)</name>
    <dbReference type="NCBI Taxonomy" id="272123"/>
    <lineage>
        <taxon>Bacteria</taxon>
        <taxon>Bacillati</taxon>
        <taxon>Cyanobacteriota</taxon>
        <taxon>Cyanophyceae</taxon>
        <taxon>Nostocales</taxon>
        <taxon>Nostocaceae</taxon>
        <taxon>Anabaena</taxon>
    </lineage>
</organism>
<sequence>MITNASSLTLSNLRQTFGLRLDTSDRFFDEWLNNSPTLTEAELQGLDRLTRNYNYLSQEEPPLEEIVKLVVVSPLLDLAGFYQSPFLVKAEVSTSIEVADEANGMVVQGRIDILVIQDRFWILVIESKPARLDVTAGIPQALTYLLSAPNLQSSCYGMVTNGREVLFLKCDRVPRAGGDRHQNVPQYTRSHTYRLLENTAERIQVLQGLKQIGAYIGDSLSPL</sequence>
<accession>K9ZHM6</accession>
<dbReference type="Gene3D" id="3.90.1570.30">
    <property type="match status" value="1"/>
</dbReference>
<proteinExistence type="predicted"/>
<dbReference type="RefSeq" id="WP_015215312.1">
    <property type="nucleotide sequence ID" value="NC_019771.1"/>
</dbReference>
<dbReference type="STRING" id="272123.Anacy_3281"/>
<dbReference type="KEGG" id="acy:Anacy_3281"/>
<dbReference type="eggNOG" id="COG2810">
    <property type="taxonomic scope" value="Bacteria"/>
</dbReference>
<evidence type="ECO:0000313" key="1">
    <source>
        <dbReference type="EMBL" id="AFZ58686.1"/>
    </source>
</evidence>
<dbReference type="OrthoDB" id="511707at2"/>
<dbReference type="AlphaFoldDB" id="K9ZHM6"/>
<keyword evidence="1" id="KW-0378">Hydrolase</keyword>
<evidence type="ECO:0000313" key="2">
    <source>
        <dbReference type="Proteomes" id="UP000010474"/>
    </source>
</evidence>
<gene>
    <name evidence="1" type="ordered locus">Anacy_3281</name>
</gene>
<name>K9ZHM6_ANACC</name>
<reference evidence="2" key="1">
    <citation type="journal article" date="2013" name="Proc. Natl. Acad. Sci. U.S.A.">
        <title>Improving the coverage of the cyanobacterial phylum using diversity-driven genome sequencing.</title>
        <authorList>
            <person name="Shih P.M."/>
            <person name="Wu D."/>
            <person name="Latifi A."/>
            <person name="Axen S.D."/>
            <person name="Fewer D.P."/>
            <person name="Talla E."/>
            <person name="Calteau A."/>
            <person name="Cai F."/>
            <person name="Tandeau de Marsac N."/>
            <person name="Rippka R."/>
            <person name="Herdman M."/>
            <person name="Sivonen K."/>
            <person name="Coursin T."/>
            <person name="Laurent T."/>
            <person name="Goodwin L."/>
            <person name="Nolan M."/>
            <person name="Davenport K.W."/>
            <person name="Han C.S."/>
            <person name="Rubin E.M."/>
            <person name="Eisen J.A."/>
            <person name="Woyke T."/>
            <person name="Gugger M."/>
            <person name="Kerfeld C.A."/>
        </authorList>
    </citation>
    <scope>NUCLEOTIDE SEQUENCE [LARGE SCALE GENOMIC DNA]</scope>
    <source>
        <strain evidence="2">ATCC 27899 / PCC 7122</strain>
    </source>
</reference>
<keyword evidence="1" id="KW-0255">Endonuclease</keyword>
<protein>
    <submittedName>
        <fullName evidence="1">Restriction endonuclease, type I, EcoRI, R subunit/Type III</fullName>
    </submittedName>
</protein>
<dbReference type="HOGENOM" id="CLU_090272_0_0_3"/>
<keyword evidence="2" id="KW-1185">Reference proteome</keyword>
<keyword evidence="1" id="KW-0540">Nuclease</keyword>
<dbReference type="PATRIC" id="fig|272123.3.peg.3579"/>
<dbReference type="EMBL" id="CP003659">
    <property type="protein sequence ID" value="AFZ58686.1"/>
    <property type="molecule type" value="Genomic_DNA"/>
</dbReference>